<dbReference type="EMBL" id="KV784364">
    <property type="protein sequence ID" value="OEU12627.1"/>
    <property type="molecule type" value="Genomic_DNA"/>
</dbReference>
<dbReference type="InterPro" id="IPR032675">
    <property type="entry name" value="LRR_dom_sf"/>
</dbReference>
<dbReference type="InParanoid" id="A0A1E7F3B1"/>
<gene>
    <name evidence="1" type="ORF">FRACYDRAFT_243881</name>
</gene>
<reference evidence="1 2" key="1">
    <citation type="submission" date="2016-09" db="EMBL/GenBank/DDBJ databases">
        <title>Extensive genetic diversity and differential bi-allelic expression allows diatom success in the polar Southern Ocean.</title>
        <authorList>
            <consortium name="DOE Joint Genome Institute"/>
            <person name="Mock T."/>
            <person name="Otillar R.P."/>
            <person name="Strauss J."/>
            <person name="Dupont C."/>
            <person name="Frickenhaus S."/>
            <person name="Maumus F."/>
            <person name="Mcmullan M."/>
            <person name="Sanges R."/>
            <person name="Schmutz J."/>
            <person name="Toseland A."/>
            <person name="Valas R."/>
            <person name="Veluchamy A."/>
            <person name="Ward B.J."/>
            <person name="Allen A."/>
            <person name="Barry K."/>
            <person name="Falciatore A."/>
            <person name="Ferrante M."/>
            <person name="Fortunato A.E."/>
            <person name="Gloeckner G."/>
            <person name="Gruber A."/>
            <person name="Hipkin R."/>
            <person name="Janech M."/>
            <person name="Kroth P."/>
            <person name="Leese F."/>
            <person name="Lindquist E."/>
            <person name="Lyon B.R."/>
            <person name="Martin J."/>
            <person name="Mayer C."/>
            <person name="Parker M."/>
            <person name="Quesneville H."/>
            <person name="Raymond J."/>
            <person name="Uhlig C."/>
            <person name="Valentin K.U."/>
            <person name="Worden A.Z."/>
            <person name="Armbrust E.V."/>
            <person name="Bowler C."/>
            <person name="Green B."/>
            <person name="Moulton V."/>
            <person name="Van Oosterhout C."/>
            <person name="Grigoriev I."/>
        </authorList>
    </citation>
    <scope>NUCLEOTIDE SEQUENCE [LARGE SCALE GENOMIC DNA]</scope>
    <source>
        <strain evidence="1 2">CCMP1102</strain>
    </source>
</reference>
<protein>
    <recommendedName>
        <fullName evidence="3">RNI-like protein</fullName>
    </recommendedName>
</protein>
<dbReference type="AlphaFoldDB" id="A0A1E7F3B1"/>
<keyword evidence="2" id="KW-1185">Reference proteome</keyword>
<dbReference type="SUPFAM" id="SSF52047">
    <property type="entry name" value="RNI-like"/>
    <property type="match status" value="1"/>
</dbReference>
<accession>A0A1E7F3B1</accession>
<evidence type="ECO:0008006" key="3">
    <source>
        <dbReference type="Google" id="ProtNLM"/>
    </source>
</evidence>
<dbReference type="Gene3D" id="3.80.10.10">
    <property type="entry name" value="Ribonuclease Inhibitor"/>
    <property type="match status" value="1"/>
</dbReference>
<name>A0A1E7F3B1_9STRA</name>
<dbReference type="PROSITE" id="PS51450">
    <property type="entry name" value="LRR"/>
    <property type="match status" value="1"/>
</dbReference>
<dbReference type="Proteomes" id="UP000095751">
    <property type="component" value="Unassembled WGS sequence"/>
</dbReference>
<proteinExistence type="predicted"/>
<dbReference type="InterPro" id="IPR001611">
    <property type="entry name" value="Leu-rich_rpt"/>
</dbReference>
<organism evidence="1 2">
    <name type="scientific">Fragilariopsis cylindrus CCMP1102</name>
    <dbReference type="NCBI Taxonomy" id="635003"/>
    <lineage>
        <taxon>Eukaryota</taxon>
        <taxon>Sar</taxon>
        <taxon>Stramenopiles</taxon>
        <taxon>Ochrophyta</taxon>
        <taxon>Bacillariophyta</taxon>
        <taxon>Bacillariophyceae</taxon>
        <taxon>Bacillariophycidae</taxon>
        <taxon>Bacillariales</taxon>
        <taxon>Bacillariaceae</taxon>
        <taxon>Fragilariopsis</taxon>
    </lineage>
</organism>
<dbReference type="KEGG" id="fcy:FRACYDRAFT_243881"/>
<sequence>MAEVEADAEQRRIVAKTLHRFPYNIIKNNKMGYNLLILLYKVGILSDYNTAFDAANDTGHDDDGDMVDFDDYFSISDGSDIEIHSETGMITSLRLLRFNKYYYDDDNNDDNDNNIGPYMPIDVPPMIDQFQGLESIDLRNCRVLPKELGNLPLLKTIELHFCPRSVYNNIPDGLQLASVKKVDIGFYCSKFDSSFSPILKIFSNTLEELSFTNTTRKQSREILRALQNEDLSFRQSITTIRMRNCRLNEDDLVLLMFNSREHFTNLREIDVSNNDIKCLCGIEKEIKQVLTSSFLSGSVVSIGSNLRKLDLGENFILGRSDNSTQISALLTILNNFDGISNLGSIFKANEYNPDVENVLRINHAGRKLIRNKEISSGIIATATDTTAPVINPALWPLILERAYKNNIIVYSHLGVEAGTSGPNFWASIEDTKDKNLTTYQNDILQTCNPYDIITRCNFTSPTQLIIGTGGWRATNGNNNEVKGDCDCGPYVKDPTTAIPEFGEICNGKPNRDIMGNTYSPFANPQVANPDVGKNSTFQSILTVNVNNETGLQIPSKESKTEVTAVLGSCITCPINKDNVGLSWDKSSERKDCYDTIYFPKEPKKKNTNE</sequence>
<evidence type="ECO:0000313" key="2">
    <source>
        <dbReference type="Proteomes" id="UP000095751"/>
    </source>
</evidence>
<evidence type="ECO:0000313" key="1">
    <source>
        <dbReference type="EMBL" id="OEU12627.1"/>
    </source>
</evidence>